<evidence type="ECO:0000256" key="6">
    <source>
        <dbReference type="ARBA" id="ARBA00023163"/>
    </source>
</evidence>
<keyword evidence="4" id="KW-0805">Transcription regulation</keyword>
<sequence length="226" mass="25549">MRILIVEDESKTAAYLKQGLSESGYAIDIASNGIDGLHKALEEEFDLIVLDVMLPLLDGWGVLDGLRRSKQTPVLMLTARSRIDDRVRGLESGADDYLPKPFAFPELLARIKVLLKRNNKVSPIETLQLAGLELDPVKHKAYRNQHQIDLTAREFALLHLLMRRHGEVLTRTLIASNVWDVNFDTDTNIVDVAIRRLRGKVDDGFSPKLIHTVRGVGYVFEVRNEE</sequence>
<feature type="domain" description="Response regulatory" evidence="9">
    <location>
        <begin position="2"/>
        <end position="115"/>
    </location>
</feature>
<dbReference type="GO" id="GO:0006355">
    <property type="term" value="P:regulation of DNA-templated transcription"/>
    <property type="evidence" value="ECO:0007669"/>
    <property type="project" value="InterPro"/>
</dbReference>
<dbReference type="NCBIfam" id="TIGR01387">
    <property type="entry name" value="cztR_silR_copR"/>
    <property type="match status" value="1"/>
</dbReference>
<evidence type="ECO:0000259" key="9">
    <source>
        <dbReference type="PROSITE" id="PS50110"/>
    </source>
</evidence>
<evidence type="ECO:0000256" key="2">
    <source>
        <dbReference type="ARBA" id="ARBA00022553"/>
    </source>
</evidence>
<name>A0A377QAJ4_9NEIS</name>
<evidence type="ECO:0000256" key="7">
    <source>
        <dbReference type="PROSITE-ProRule" id="PRU00169"/>
    </source>
</evidence>
<dbReference type="Gene3D" id="3.40.50.2300">
    <property type="match status" value="1"/>
</dbReference>
<dbReference type="PROSITE" id="PS50110">
    <property type="entry name" value="RESPONSE_REGULATORY"/>
    <property type="match status" value="1"/>
</dbReference>
<keyword evidence="6" id="KW-0804">Transcription</keyword>
<dbReference type="OrthoDB" id="9802426at2"/>
<dbReference type="SUPFAM" id="SSF52172">
    <property type="entry name" value="CheY-like"/>
    <property type="match status" value="1"/>
</dbReference>
<evidence type="ECO:0000256" key="3">
    <source>
        <dbReference type="ARBA" id="ARBA00023012"/>
    </source>
</evidence>
<dbReference type="Pfam" id="PF00072">
    <property type="entry name" value="Response_reg"/>
    <property type="match status" value="1"/>
</dbReference>
<keyword evidence="1" id="KW-0104">Cadmium</keyword>
<evidence type="ECO:0000313" key="14">
    <source>
        <dbReference type="Proteomes" id="UP000295794"/>
    </source>
</evidence>
<dbReference type="SMART" id="SM00862">
    <property type="entry name" value="Trans_reg_C"/>
    <property type="match status" value="1"/>
</dbReference>
<dbReference type="GO" id="GO:0005829">
    <property type="term" value="C:cytosol"/>
    <property type="evidence" value="ECO:0007669"/>
    <property type="project" value="TreeGrafter"/>
</dbReference>
<evidence type="ECO:0000256" key="1">
    <source>
        <dbReference type="ARBA" id="ARBA00022539"/>
    </source>
</evidence>
<reference evidence="12 14" key="2">
    <citation type="submission" date="2019-03" db="EMBL/GenBank/DDBJ databases">
        <title>Genomic Encyclopedia of Type Strains, Phase IV (KMG-IV): sequencing the most valuable type-strain genomes for metagenomic binning, comparative biology and taxonomic classification.</title>
        <authorList>
            <person name="Goeker M."/>
        </authorList>
    </citation>
    <scope>NUCLEOTIDE SEQUENCE [LARGE SCALE GENOMIC DNA]</scope>
    <source>
        <strain evidence="12 14">DSM 3764</strain>
    </source>
</reference>
<dbReference type="EMBL" id="SMBT01000022">
    <property type="protein sequence ID" value="TCU81413.1"/>
    <property type="molecule type" value="Genomic_DNA"/>
</dbReference>
<dbReference type="AlphaFoldDB" id="A0A377QAJ4"/>
<feature type="domain" description="OmpR/PhoB-type" evidence="10">
    <location>
        <begin position="124"/>
        <end position="222"/>
    </location>
</feature>
<evidence type="ECO:0000313" key="13">
    <source>
        <dbReference type="Proteomes" id="UP000255108"/>
    </source>
</evidence>
<dbReference type="Gene3D" id="1.10.10.10">
    <property type="entry name" value="Winged helix-like DNA-binding domain superfamily/Winged helix DNA-binding domain"/>
    <property type="match status" value="1"/>
</dbReference>
<dbReference type="GO" id="GO:0000156">
    <property type="term" value="F:phosphorelay response regulator activity"/>
    <property type="evidence" value="ECO:0007669"/>
    <property type="project" value="TreeGrafter"/>
</dbReference>
<dbReference type="SMART" id="SM00448">
    <property type="entry name" value="REC"/>
    <property type="match status" value="1"/>
</dbReference>
<feature type="DNA-binding region" description="OmpR/PhoB-type" evidence="8">
    <location>
        <begin position="124"/>
        <end position="222"/>
    </location>
</feature>
<keyword evidence="14" id="KW-1185">Reference proteome</keyword>
<dbReference type="PANTHER" id="PTHR48111:SF41">
    <property type="entry name" value="TRANSCRIPTIONAL REGULATORY PROTEIN CUSR-RELATED"/>
    <property type="match status" value="1"/>
</dbReference>
<dbReference type="InterPro" id="IPR036388">
    <property type="entry name" value="WH-like_DNA-bd_sf"/>
</dbReference>
<keyword evidence="2 7" id="KW-0597">Phosphoprotein</keyword>
<dbReference type="GO" id="GO:0000976">
    <property type="term" value="F:transcription cis-regulatory region binding"/>
    <property type="evidence" value="ECO:0007669"/>
    <property type="project" value="TreeGrafter"/>
</dbReference>
<evidence type="ECO:0000313" key="11">
    <source>
        <dbReference type="EMBL" id="STQ91943.1"/>
    </source>
</evidence>
<protein>
    <submittedName>
        <fullName evidence="11">Transcriptional activator protein CopR</fullName>
    </submittedName>
    <submittedName>
        <fullName evidence="12">Two-component system copper resistance phosphate regulon response regulator CusR</fullName>
    </submittedName>
</protein>
<dbReference type="InterPro" id="IPR039420">
    <property type="entry name" value="WalR-like"/>
</dbReference>
<proteinExistence type="predicted"/>
<gene>
    <name evidence="11" type="primary">copR</name>
    <name evidence="12" type="ORF">EV682_12251</name>
    <name evidence="11" type="ORF">NCTC11159_03026</name>
</gene>
<dbReference type="FunFam" id="1.10.10.10:FF:000005">
    <property type="entry name" value="Two-component system response regulator"/>
    <property type="match status" value="1"/>
</dbReference>
<reference evidence="11 13" key="1">
    <citation type="submission" date="2018-06" db="EMBL/GenBank/DDBJ databases">
        <authorList>
            <consortium name="Pathogen Informatics"/>
            <person name="Doyle S."/>
        </authorList>
    </citation>
    <scope>NUCLEOTIDE SEQUENCE [LARGE SCALE GENOMIC DNA]</scope>
    <source>
        <strain evidence="11 13">NCTC11159</strain>
    </source>
</reference>
<dbReference type="EMBL" id="UGHR01000001">
    <property type="protein sequence ID" value="STQ91943.1"/>
    <property type="molecule type" value="Genomic_DNA"/>
</dbReference>
<dbReference type="Gene3D" id="6.10.250.690">
    <property type="match status" value="1"/>
</dbReference>
<dbReference type="InterPro" id="IPR011006">
    <property type="entry name" value="CheY-like_superfamily"/>
</dbReference>
<dbReference type="Pfam" id="PF00486">
    <property type="entry name" value="Trans_reg_C"/>
    <property type="match status" value="1"/>
</dbReference>
<dbReference type="PANTHER" id="PTHR48111">
    <property type="entry name" value="REGULATOR OF RPOS"/>
    <property type="match status" value="1"/>
</dbReference>
<keyword evidence="5 8" id="KW-0238">DNA-binding</keyword>
<keyword evidence="3" id="KW-0902">Two-component regulatory system</keyword>
<dbReference type="Proteomes" id="UP000295794">
    <property type="component" value="Unassembled WGS sequence"/>
</dbReference>
<dbReference type="PROSITE" id="PS51755">
    <property type="entry name" value="OMPR_PHOB"/>
    <property type="match status" value="1"/>
</dbReference>
<dbReference type="CDD" id="cd19935">
    <property type="entry name" value="REC_OmpR_CusR-like"/>
    <property type="match status" value="1"/>
</dbReference>
<dbReference type="InterPro" id="IPR006291">
    <property type="entry name" value="CusR-like"/>
</dbReference>
<evidence type="ECO:0000256" key="8">
    <source>
        <dbReference type="PROSITE-ProRule" id="PRU01091"/>
    </source>
</evidence>
<evidence type="ECO:0000259" key="10">
    <source>
        <dbReference type="PROSITE" id="PS51755"/>
    </source>
</evidence>
<dbReference type="GO" id="GO:0032993">
    <property type="term" value="C:protein-DNA complex"/>
    <property type="evidence" value="ECO:0007669"/>
    <property type="project" value="TreeGrafter"/>
</dbReference>
<feature type="modified residue" description="4-aspartylphosphate" evidence="7">
    <location>
        <position position="51"/>
    </location>
</feature>
<dbReference type="CDD" id="cd00383">
    <property type="entry name" value="trans_reg_C"/>
    <property type="match status" value="1"/>
</dbReference>
<dbReference type="InterPro" id="IPR001789">
    <property type="entry name" value="Sig_transdc_resp-reg_receiver"/>
</dbReference>
<evidence type="ECO:0000256" key="5">
    <source>
        <dbReference type="ARBA" id="ARBA00023125"/>
    </source>
</evidence>
<accession>A0A377QAJ4</accession>
<evidence type="ECO:0000256" key="4">
    <source>
        <dbReference type="ARBA" id="ARBA00023015"/>
    </source>
</evidence>
<organism evidence="11 13">
    <name type="scientific">Iodobacter fluviatilis</name>
    <dbReference type="NCBI Taxonomy" id="537"/>
    <lineage>
        <taxon>Bacteria</taxon>
        <taxon>Pseudomonadati</taxon>
        <taxon>Pseudomonadota</taxon>
        <taxon>Betaproteobacteria</taxon>
        <taxon>Neisseriales</taxon>
        <taxon>Chitinibacteraceae</taxon>
        <taxon>Iodobacter</taxon>
    </lineage>
</organism>
<dbReference type="InterPro" id="IPR001867">
    <property type="entry name" value="OmpR/PhoB-type_DNA-bd"/>
</dbReference>
<dbReference type="FunFam" id="3.40.50.2300:FF:000001">
    <property type="entry name" value="DNA-binding response regulator PhoB"/>
    <property type="match status" value="1"/>
</dbReference>
<dbReference type="Proteomes" id="UP000255108">
    <property type="component" value="Unassembled WGS sequence"/>
</dbReference>
<dbReference type="RefSeq" id="WP_115228130.1">
    <property type="nucleotide sequence ID" value="NZ_CAWOLO010000022.1"/>
</dbReference>
<evidence type="ECO:0000313" key="12">
    <source>
        <dbReference type="EMBL" id="TCU81413.1"/>
    </source>
</evidence>